<keyword evidence="16" id="KW-1185">Reference proteome</keyword>
<dbReference type="EMBL" id="KZ678138">
    <property type="protein sequence ID" value="PSN64520.1"/>
    <property type="molecule type" value="Genomic_DNA"/>
</dbReference>
<evidence type="ECO:0000256" key="4">
    <source>
        <dbReference type="ARBA" id="ARBA00022723"/>
    </source>
</evidence>
<dbReference type="STRING" id="1448308.A0A2T2NGK7"/>
<feature type="compositionally biased region" description="Polar residues" evidence="10">
    <location>
        <begin position="156"/>
        <end position="170"/>
    </location>
</feature>
<feature type="domain" description="Replication factor-A protein 1 N-terminal" evidence="12">
    <location>
        <begin position="6"/>
        <end position="107"/>
    </location>
</feature>
<evidence type="ECO:0000256" key="10">
    <source>
        <dbReference type="SAM" id="MobiDB-lite"/>
    </source>
</evidence>
<feature type="compositionally biased region" description="Polar residues" evidence="10">
    <location>
        <begin position="127"/>
        <end position="137"/>
    </location>
</feature>
<keyword evidence="3 9" id="KW-0235">DNA replication</keyword>
<dbReference type="GO" id="GO:0007004">
    <property type="term" value="P:telomere maintenance via telomerase"/>
    <property type="evidence" value="ECO:0007669"/>
    <property type="project" value="UniProtKB-ARBA"/>
</dbReference>
<dbReference type="InterPro" id="IPR004591">
    <property type="entry name" value="Rfa1"/>
</dbReference>
<dbReference type="GO" id="GO:0006310">
    <property type="term" value="P:DNA recombination"/>
    <property type="evidence" value="ECO:0007669"/>
    <property type="project" value="InterPro"/>
</dbReference>
<feature type="domain" description="OB" evidence="11">
    <location>
        <begin position="186"/>
        <end position="258"/>
    </location>
</feature>
<feature type="domain" description="Replication protein A OB" evidence="14">
    <location>
        <begin position="295"/>
        <end position="391"/>
    </location>
</feature>
<dbReference type="GO" id="GO:0006260">
    <property type="term" value="P:DNA replication"/>
    <property type="evidence" value="ECO:0007669"/>
    <property type="project" value="UniProtKB-KW"/>
</dbReference>
<dbReference type="GO" id="GO:0008270">
    <property type="term" value="F:zinc ion binding"/>
    <property type="evidence" value="ECO:0007669"/>
    <property type="project" value="UniProtKB-KW"/>
</dbReference>
<dbReference type="GO" id="GO:0006281">
    <property type="term" value="P:DNA repair"/>
    <property type="evidence" value="ECO:0007669"/>
    <property type="project" value="InterPro"/>
</dbReference>
<dbReference type="CDD" id="cd04475">
    <property type="entry name" value="RPA1_DBD_B"/>
    <property type="match status" value="1"/>
</dbReference>
<reference evidence="15 16" key="1">
    <citation type="journal article" date="2018" name="Front. Microbiol.">
        <title>Genome-Wide Analysis of Corynespora cassiicola Leaf Fall Disease Putative Effectors.</title>
        <authorList>
            <person name="Lopez D."/>
            <person name="Ribeiro S."/>
            <person name="Label P."/>
            <person name="Fumanal B."/>
            <person name="Venisse J.S."/>
            <person name="Kohler A."/>
            <person name="de Oliveira R.R."/>
            <person name="Labutti K."/>
            <person name="Lipzen A."/>
            <person name="Lail K."/>
            <person name="Bauer D."/>
            <person name="Ohm R.A."/>
            <person name="Barry K.W."/>
            <person name="Spatafora J."/>
            <person name="Grigoriev I.V."/>
            <person name="Martin F.M."/>
            <person name="Pujade-Renaud V."/>
        </authorList>
    </citation>
    <scope>NUCLEOTIDE SEQUENCE [LARGE SCALE GENOMIC DNA]</scope>
    <source>
        <strain evidence="15 16">Philippines</strain>
    </source>
</reference>
<dbReference type="FunFam" id="2.40.50.140:FF:000090">
    <property type="entry name" value="Replication protein A subunit"/>
    <property type="match status" value="1"/>
</dbReference>
<dbReference type="CDD" id="cd04476">
    <property type="entry name" value="RPA1_DBD_C"/>
    <property type="match status" value="1"/>
</dbReference>
<keyword evidence="5 9" id="KW-0863">Zinc-finger</keyword>
<dbReference type="Proteomes" id="UP000240883">
    <property type="component" value="Unassembled WGS sequence"/>
</dbReference>
<dbReference type="Pfam" id="PF16900">
    <property type="entry name" value="REPA_OB_2"/>
    <property type="match status" value="1"/>
</dbReference>
<dbReference type="AlphaFoldDB" id="A0A2T2NGK7"/>
<gene>
    <name evidence="15" type="ORF">BS50DRAFT_575967</name>
</gene>
<evidence type="ECO:0000256" key="9">
    <source>
        <dbReference type="RuleBase" id="RU364130"/>
    </source>
</evidence>
<evidence type="ECO:0000256" key="7">
    <source>
        <dbReference type="ARBA" id="ARBA00023125"/>
    </source>
</evidence>
<evidence type="ECO:0000259" key="11">
    <source>
        <dbReference type="Pfam" id="PF01336"/>
    </source>
</evidence>
<evidence type="ECO:0000256" key="1">
    <source>
        <dbReference type="ARBA" id="ARBA00004123"/>
    </source>
</evidence>
<dbReference type="GO" id="GO:0005662">
    <property type="term" value="C:DNA replication factor A complex"/>
    <property type="evidence" value="ECO:0007669"/>
    <property type="project" value="UniProtKB-ARBA"/>
</dbReference>
<dbReference type="InterPro" id="IPR012340">
    <property type="entry name" value="NA-bd_OB-fold"/>
</dbReference>
<comment type="subunit">
    <text evidence="9">Component of the heterotrimeric canonical replication protein A complex (RPA).</text>
</comment>
<evidence type="ECO:0000256" key="6">
    <source>
        <dbReference type="ARBA" id="ARBA00022833"/>
    </source>
</evidence>
<sequence>MAEQAITQGSIQSIFTPDGPVVGHPVMQCVQIRPMEPKSGEANPVQRFRVVFSDIKNFIQTMIATAANDIVTSGKLKKGSIVRLLKFNPQQVKDKKILIIMELEVLEQYGEPEKIGDPKALELKSEPQPTSISSNNFYGAKPAQPPQQQPQQQQQRSLPVHQSNPSTSTHPHLYPIEGLSPYTNKWTIRARVTQKSEMKTWQNARGEGRLFSVNLLDETGEIRGTAFNDVADRLNSIFQEGVVYYISAPCRVTLAKKQFSNLPNDFELQFERDTEVEKAEDQDNKPQIRYNFTKIGDLDSVDKDTTIDTLGVLKEVGDVTTITSKNSNKDFSKRDLTIADDTQTTVRLTIWGKSAENFDAPLDSVIAFKGAKVSDFGGRSLSLLSSGSMTLDPDIDEAHTLRGWFNAVGQGAQFSTHQNLQSNSGGTKQDVKTIGQVIEEESYLQDQPSYFTIKATVLYIRNNTLAYPACSTPNCQKKVIEEDPNVWSCEKCGAKHERPLWRYVLSFSVADHSGSIWLSCFDEAGQQIMGMPANDLMAIKEKDDEEGEGKGVANALLDATCKTYNFRVRAKMETYNDTPRPRYQIMNAYPLNFVQEANKLAQLIKQYDLNTDSNSLFVQ</sequence>
<dbReference type="FunFam" id="2.40.50.140:FF:000117">
    <property type="entry name" value="Replication protein A subunit"/>
    <property type="match status" value="1"/>
</dbReference>
<comment type="function">
    <text evidence="9">As part of the replication protein A (RPA/RP-A), a single-stranded DNA-binding heterotrimeric complex, may play an essential role in DNA replication, recombination and repair. Binds and stabilizes single-stranded DNA intermediates, preventing complementary DNA reannealing and recruiting different proteins involved in DNA metabolism.</text>
</comment>
<feature type="region of interest" description="Disordered" evidence="10">
    <location>
        <begin position="117"/>
        <end position="176"/>
    </location>
</feature>
<dbReference type="Pfam" id="PF01336">
    <property type="entry name" value="tRNA_anti-codon"/>
    <property type="match status" value="1"/>
</dbReference>
<comment type="similarity">
    <text evidence="2 9">Belongs to the replication factor A protein 1 family.</text>
</comment>
<evidence type="ECO:0000259" key="12">
    <source>
        <dbReference type="Pfam" id="PF04057"/>
    </source>
</evidence>
<dbReference type="PANTHER" id="PTHR47165:SF4">
    <property type="entry name" value="OS03G0429900 PROTEIN"/>
    <property type="match status" value="1"/>
</dbReference>
<keyword evidence="7 9" id="KW-0238">DNA-binding</keyword>
<evidence type="ECO:0000313" key="15">
    <source>
        <dbReference type="EMBL" id="PSN64520.1"/>
    </source>
</evidence>
<keyword evidence="6 9" id="KW-0862">Zinc</keyword>
<protein>
    <recommendedName>
        <fullName evidence="9">Replication protein A subunit</fullName>
    </recommendedName>
</protein>
<dbReference type="CDD" id="cd04474">
    <property type="entry name" value="RPA1_DBD_A"/>
    <property type="match status" value="1"/>
</dbReference>
<dbReference type="Pfam" id="PF04057">
    <property type="entry name" value="Rep-A_N"/>
    <property type="match status" value="1"/>
</dbReference>
<dbReference type="InterPro" id="IPR004365">
    <property type="entry name" value="NA-bd_OB_tRNA"/>
</dbReference>
<name>A0A2T2NGK7_CORCC</name>
<dbReference type="Pfam" id="PF08646">
    <property type="entry name" value="Rep_fac-A_C"/>
    <property type="match status" value="1"/>
</dbReference>
<dbReference type="Gene3D" id="2.40.50.140">
    <property type="entry name" value="Nucleic acid-binding proteins"/>
    <property type="match status" value="4"/>
</dbReference>
<evidence type="ECO:0000313" key="16">
    <source>
        <dbReference type="Proteomes" id="UP000240883"/>
    </source>
</evidence>
<feature type="domain" description="Replication factor A C-terminal" evidence="13">
    <location>
        <begin position="450"/>
        <end position="600"/>
    </location>
</feature>
<dbReference type="FunFam" id="2.40.50.140:FF:000041">
    <property type="entry name" value="Replication protein A subunit"/>
    <property type="match status" value="1"/>
</dbReference>
<dbReference type="InterPro" id="IPR031657">
    <property type="entry name" value="REPA_OB_2"/>
</dbReference>
<evidence type="ECO:0000256" key="3">
    <source>
        <dbReference type="ARBA" id="ARBA00022705"/>
    </source>
</evidence>
<dbReference type="NCBIfam" id="TIGR00617">
    <property type="entry name" value="rpa1"/>
    <property type="match status" value="1"/>
</dbReference>
<dbReference type="GO" id="GO:0003697">
    <property type="term" value="F:single-stranded DNA binding"/>
    <property type="evidence" value="ECO:0007669"/>
    <property type="project" value="UniProtKB-ARBA"/>
</dbReference>
<dbReference type="OrthoDB" id="1751331at2759"/>
<dbReference type="PANTHER" id="PTHR47165">
    <property type="entry name" value="OS03G0429900 PROTEIN"/>
    <property type="match status" value="1"/>
</dbReference>
<keyword evidence="4 9" id="KW-0479">Metal-binding</keyword>
<keyword evidence="8 9" id="KW-0539">Nucleus</keyword>
<dbReference type="CDD" id="cd04477">
    <property type="entry name" value="RPA1N"/>
    <property type="match status" value="1"/>
</dbReference>
<evidence type="ECO:0000259" key="13">
    <source>
        <dbReference type="Pfam" id="PF08646"/>
    </source>
</evidence>
<dbReference type="InterPro" id="IPR013955">
    <property type="entry name" value="Rep_factor-A_C"/>
</dbReference>
<evidence type="ECO:0000259" key="14">
    <source>
        <dbReference type="Pfam" id="PF16900"/>
    </source>
</evidence>
<dbReference type="InterPro" id="IPR047192">
    <property type="entry name" value="Euk_RPA1_DBD_C"/>
</dbReference>
<organism evidence="15 16">
    <name type="scientific">Corynespora cassiicola Philippines</name>
    <dbReference type="NCBI Taxonomy" id="1448308"/>
    <lineage>
        <taxon>Eukaryota</taxon>
        <taxon>Fungi</taxon>
        <taxon>Dikarya</taxon>
        <taxon>Ascomycota</taxon>
        <taxon>Pezizomycotina</taxon>
        <taxon>Dothideomycetes</taxon>
        <taxon>Pleosporomycetidae</taxon>
        <taxon>Pleosporales</taxon>
        <taxon>Corynesporascaceae</taxon>
        <taxon>Corynespora</taxon>
    </lineage>
</organism>
<dbReference type="InterPro" id="IPR007199">
    <property type="entry name" value="Rep_factor-A_N"/>
</dbReference>
<evidence type="ECO:0000256" key="2">
    <source>
        <dbReference type="ARBA" id="ARBA00005690"/>
    </source>
</evidence>
<proteinExistence type="inferred from homology"/>
<dbReference type="GO" id="GO:0000781">
    <property type="term" value="C:chromosome, telomeric region"/>
    <property type="evidence" value="ECO:0007669"/>
    <property type="project" value="UniProtKB-ARBA"/>
</dbReference>
<evidence type="ECO:0000256" key="5">
    <source>
        <dbReference type="ARBA" id="ARBA00022771"/>
    </source>
</evidence>
<dbReference type="SUPFAM" id="SSF50249">
    <property type="entry name" value="Nucleic acid-binding proteins"/>
    <property type="match status" value="4"/>
</dbReference>
<comment type="subcellular location">
    <subcellularLocation>
        <location evidence="1 9">Nucleus</location>
    </subcellularLocation>
</comment>
<dbReference type="FunFam" id="2.40.50.140:FF:000064">
    <property type="entry name" value="Replication protein A subunit"/>
    <property type="match status" value="1"/>
</dbReference>
<evidence type="ECO:0000256" key="8">
    <source>
        <dbReference type="ARBA" id="ARBA00023242"/>
    </source>
</evidence>
<accession>A0A2T2NGK7</accession>